<keyword evidence="7" id="KW-1185">Reference proteome</keyword>
<feature type="domain" description="HTH tetR-type" evidence="5">
    <location>
        <begin position="12"/>
        <end position="72"/>
    </location>
</feature>
<dbReference type="EMBL" id="JBEPMM010000012">
    <property type="protein sequence ID" value="MET3694188.1"/>
    <property type="molecule type" value="Genomic_DNA"/>
</dbReference>
<dbReference type="SUPFAM" id="SSF48498">
    <property type="entry name" value="Tetracyclin repressor-like, C-terminal domain"/>
    <property type="match status" value="1"/>
</dbReference>
<keyword evidence="3" id="KW-0804">Transcription</keyword>
<evidence type="ECO:0000256" key="4">
    <source>
        <dbReference type="PROSITE-ProRule" id="PRU00335"/>
    </source>
</evidence>
<keyword evidence="2 4" id="KW-0238">DNA-binding</keyword>
<dbReference type="PROSITE" id="PS50977">
    <property type="entry name" value="HTH_TETR_2"/>
    <property type="match status" value="1"/>
</dbReference>
<dbReference type="InterPro" id="IPR050109">
    <property type="entry name" value="HTH-type_TetR-like_transc_reg"/>
</dbReference>
<dbReference type="Pfam" id="PF13305">
    <property type="entry name" value="TetR_C_33"/>
    <property type="match status" value="1"/>
</dbReference>
<dbReference type="Pfam" id="PF00440">
    <property type="entry name" value="TetR_N"/>
    <property type="match status" value="1"/>
</dbReference>
<keyword evidence="1" id="KW-0805">Transcription regulation</keyword>
<dbReference type="InterPro" id="IPR009057">
    <property type="entry name" value="Homeodomain-like_sf"/>
</dbReference>
<dbReference type="InterPro" id="IPR025996">
    <property type="entry name" value="MT1864/Rv1816-like_C"/>
</dbReference>
<name>A0ABV2L8M5_9HYPH</name>
<evidence type="ECO:0000259" key="5">
    <source>
        <dbReference type="PROSITE" id="PS50977"/>
    </source>
</evidence>
<sequence length="187" mass="19232">MSTSDKAPYHHGDLRRSLLDAASGILHRDGIGAVSLREVARAAGVSHNAPYRHFPSRDALLAGVAAEGFGRLRARLEAAGDDLAAMGEAYLAFAVAERPCFLLMFGSSLCKADFPDLAGAALEALRALDRVASGRAVSGGDASESRTIGPATLRAWAIVHGFAHLVADGQLSLEAASGALAADGTVP</sequence>
<comment type="caution">
    <text evidence="6">The sequence shown here is derived from an EMBL/GenBank/DDBJ whole genome shotgun (WGS) entry which is preliminary data.</text>
</comment>
<dbReference type="InterPro" id="IPR036271">
    <property type="entry name" value="Tet_transcr_reg_TetR-rel_C_sf"/>
</dbReference>
<accession>A0ABV2L8M5</accession>
<feature type="DNA-binding region" description="H-T-H motif" evidence="4">
    <location>
        <begin position="35"/>
        <end position="54"/>
    </location>
</feature>
<dbReference type="SUPFAM" id="SSF46689">
    <property type="entry name" value="Homeodomain-like"/>
    <property type="match status" value="1"/>
</dbReference>
<gene>
    <name evidence="6" type="ORF">ABID43_003747</name>
</gene>
<evidence type="ECO:0000313" key="7">
    <source>
        <dbReference type="Proteomes" id="UP001549145"/>
    </source>
</evidence>
<evidence type="ECO:0000256" key="2">
    <source>
        <dbReference type="ARBA" id="ARBA00023125"/>
    </source>
</evidence>
<proteinExistence type="predicted"/>
<dbReference type="Gene3D" id="1.10.357.10">
    <property type="entry name" value="Tetracycline Repressor, domain 2"/>
    <property type="match status" value="1"/>
</dbReference>
<dbReference type="Proteomes" id="UP001549145">
    <property type="component" value="Unassembled WGS sequence"/>
</dbReference>
<evidence type="ECO:0000256" key="3">
    <source>
        <dbReference type="ARBA" id="ARBA00023163"/>
    </source>
</evidence>
<organism evidence="6 7">
    <name type="scientific">Methylobacterium goesingense</name>
    <dbReference type="NCBI Taxonomy" id="243690"/>
    <lineage>
        <taxon>Bacteria</taxon>
        <taxon>Pseudomonadati</taxon>
        <taxon>Pseudomonadota</taxon>
        <taxon>Alphaproteobacteria</taxon>
        <taxon>Hyphomicrobiales</taxon>
        <taxon>Methylobacteriaceae</taxon>
        <taxon>Methylobacterium</taxon>
    </lineage>
</organism>
<dbReference type="PANTHER" id="PTHR30055:SF220">
    <property type="entry name" value="TETR-FAMILY REGULATORY PROTEIN"/>
    <property type="match status" value="1"/>
</dbReference>
<evidence type="ECO:0000256" key="1">
    <source>
        <dbReference type="ARBA" id="ARBA00023015"/>
    </source>
</evidence>
<dbReference type="InterPro" id="IPR001647">
    <property type="entry name" value="HTH_TetR"/>
</dbReference>
<dbReference type="PANTHER" id="PTHR30055">
    <property type="entry name" value="HTH-TYPE TRANSCRIPTIONAL REGULATOR RUTR"/>
    <property type="match status" value="1"/>
</dbReference>
<dbReference type="PRINTS" id="PR00455">
    <property type="entry name" value="HTHTETR"/>
</dbReference>
<protein>
    <submittedName>
        <fullName evidence="6">AcrR family transcriptional regulator</fullName>
    </submittedName>
</protein>
<reference evidence="6 7" key="1">
    <citation type="submission" date="2024-06" db="EMBL/GenBank/DDBJ databases">
        <title>Genomic Encyclopedia of Type Strains, Phase IV (KMG-IV): sequencing the most valuable type-strain genomes for metagenomic binning, comparative biology and taxonomic classification.</title>
        <authorList>
            <person name="Goeker M."/>
        </authorList>
    </citation>
    <scope>NUCLEOTIDE SEQUENCE [LARGE SCALE GENOMIC DNA]</scope>
    <source>
        <strain evidence="6 7">DSM 21331</strain>
    </source>
</reference>
<dbReference type="RefSeq" id="WP_238280718.1">
    <property type="nucleotide sequence ID" value="NZ_BPQL01000098.1"/>
</dbReference>
<evidence type="ECO:0000313" key="6">
    <source>
        <dbReference type="EMBL" id="MET3694188.1"/>
    </source>
</evidence>